<evidence type="ECO:0000259" key="2">
    <source>
        <dbReference type="PROSITE" id="PS50833"/>
    </source>
</evidence>
<dbReference type="Gene3D" id="3.40.50.10480">
    <property type="entry name" value="Probable brix-domain ribosomal biogenesis protein"/>
    <property type="match status" value="1"/>
</dbReference>
<dbReference type="SMART" id="SM00879">
    <property type="entry name" value="Brix"/>
    <property type="match status" value="1"/>
</dbReference>
<protein>
    <recommendedName>
        <fullName evidence="1">U3 small nucleolar ribonucleoprotein protein IMP4</fullName>
    </recommendedName>
</protein>
<gene>
    <name evidence="3" type="ORF">SCAR479_00907</name>
</gene>
<comment type="caution">
    <text evidence="3">The sequence shown here is derived from an EMBL/GenBank/DDBJ whole genome shotgun (WGS) entry which is preliminary data.</text>
</comment>
<dbReference type="PANTHER" id="PTHR22734">
    <property type="entry name" value="U3 SMALL NUCLEOLAR RIBONUCLEOPROTEIN PROTEIN IMP4"/>
    <property type="match status" value="1"/>
</dbReference>
<dbReference type="SUPFAM" id="SSF52954">
    <property type="entry name" value="Class II aaRS ABD-related"/>
    <property type="match status" value="1"/>
</dbReference>
<evidence type="ECO:0000256" key="1">
    <source>
        <dbReference type="ARBA" id="ARBA00040513"/>
    </source>
</evidence>
<sequence length="297" mass="33718">MIRKQARQRRDYLYRRAVTLRDAEISEKRSKLRAALATGKPLDPTIANDKELRKSFAYDESRTDRTVNEELDLDDEYSALSGITDPRVLVTTSRDPSARLAAFAKEIRLLLPTAIRLNRGNLILPDLTRSAQAAGLSDFINPSPRGTPTALSISHFPHGPTISFSLHNVVLRHDIPNSIRGTVSESYPHLIFEGFKSTLGQRVVKILSHLWPPRDPLTSKNKIGSRVITFVNNEDTIELRHHVFVRTGHDSVELSEVGPRMSMRVFEIRSGTMENKDGDVEWHLNQYTRTGRKKEYL</sequence>
<proteinExistence type="predicted"/>
<keyword evidence="4" id="KW-1185">Reference proteome</keyword>
<dbReference type="Pfam" id="PF04427">
    <property type="entry name" value="Brix"/>
    <property type="match status" value="1"/>
</dbReference>
<dbReference type="Proteomes" id="UP001465668">
    <property type="component" value="Unassembled WGS sequence"/>
</dbReference>
<keyword evidence="3" id="KW-0687">Ribonucleoprotein</keyword>
<evidence type="ECO:0000313" key="4">
    <source>
        <dbReference type="Proteomes" id="UP001465668"/>
    </source>
</evidence>
<dbReference type="EMBL" id="JARVKM010000002">
    <property type="protein sequence ID" value="KAK9782564.1"/>
    <property type="molecule type" value="Genomic_DNA"/>
</dbReference>
<dbReference type="InterPro" id="IPR044281">
    <property type="entry name" value="IMP4/RPF1"/>
</dbReference>
<dbReference type="GO" id="GO:1990904">
    <property type="term" value="C:ribonucleoprotein complex"/>
    <property type="evidence" value="ECO:0007669"/>
    <property type="project" value="UniProtKB-KW"/>
</dbReference>
<name>A0ABR2Y7B2_9PEZI</name>
<dbReference type="PANTHER" id="PTHR22734:SF2">
    <property type="entry name" value="U3 SMALL NUCLEOLAR RIBONUCLEOPROTEIN PROTEIN IMP4"/>
    <property type="match status" value="1"/>
</dbReference>
<dbReference type="InterPro" id="IPR007109">
    <property type="entry name" value="Brix"/>
</dbReference>
<evidence type="ECO:0000313" key="3">
    <source>
        <dbReference type="EMBL" id="KAK9782564.1"/>
    </source>
</evidence>
<dbReference type="PROSITE" id="PS50833">
    <property type="entry name" value="BRIX"/>
    <property type="match status" value="1"/>
</dbReference>
<reference evidence="3 4" key="1">
    <citation type="submission" date="2024-02" db="EMBL/GenBank/DDBJ databases">
        <title>First draft genome assembly of two strains of Seiridium cardinale.</title>
        <authorList>
            <person name="Emiliani G."/>
            <person name="Scali E."/>
        </authorList>
    </citation>
    <scope>NUCLEOTIDE SEQUENCE [LARGE SCALE GENOMIC DNA]</scope>
    <source>
        <strain evidence="3 4">BM-138-000479</strain>
    </source>
</reference>
<organism evidence="3 4">
    <name type="scientific">Seiridium cardinale</name>
    <dbReference type="NCBI Taxonomy" id="138064"/>
    <lineage>
        <taxon>Eukaryota</taxon>
        <taxon>Fungi</taxon>
        <taxon>Dikarya</taxon>
        <taxon>Ascomycota</taxon>
        <taxon>Pezizomycotina</taxon>
        <taxon>Sordariomycetes</taxon>
        <taxon>Xylariomycetidae</taxon>
        <taxon>Amphisphaeriales</taxon>
        <taxon>Sporocadaceae</taxon>
        <taxon>Seiridium</taxon>
    </lineage>
</organism>
<feature type="domain" description="Brix" evidence="2">
    <location>
        <begin position="86"/>
        <end position="274"/>
    </location>
</feature>
<accession>A0ABR2Y7B2</accession>